<dbReference type="EMBL" id="LAZR01002027">
    <property type="protein sequence ID" value="KKN35596.1"/>
    <property type="molecule type" value="Genomic_DNA"/>
</dbReference>
<gene>
    <name evidence="2" type="ORF">LCGC14_0782060</name>
</gene>
<protein>
    <submittedName>
        <fullName evidence="2">Uncharacterized protein</fullName>
    </submittedName>
</protein>
<comment type="caution">
    <text evidence="2">The sequence shown here is derived from an EMBL/GenBank/DDBJ whole genome shotgun (WGS) entry which is preliminary data.</text>
</comment>
<evidence type="ECO:0000256" key="1">
    <source>
        <dbReference type="SAM" id="MobiDB-lite"/>
    </source>
</evidence>
<name>A0A0F9SF26_9ZZZZ</name>
<dbReference type="AlphaFoldDB" id="A0A0F9SF26"/>
<reference evidence="2" key="1">
    <citation type="journal article" date="2015" name="Nature">
        <title>Complex archaea that bridge the gap between prokaryotes and eukaryotes.</title>
        <authorList>
            <person name="Spang A."/>
            <person name="Saw J.H."/>
            <person name="Jorgensen S.L."/>
            <person name="Zaremba-Niedzwiedzka K."/>
            <person name="Martijn J."/>
            <person name="Lind A.E."/>
            <person name="van Eijk R."/>
            <person name="Schleper C."/>
            <person name="Guy L."/>
            <person name="Ettema T.J."/>
        </authorList>
    </citation>
    <scope>NUCLEOTIDE SEQUENCE</scope>
</reference>
<proteinExistence type="predicted"/>
<evidence type="ECO:0000313" key="2">
    <source>
        <dbReference type="EMBL" id="KKN35596.1"/>
    </source>
</evidence>
<accession>A0A0F9SF26</accession>
<feature type="region of interest" description="Disordered" evidence="1">
    <location>
        <begin position="1"/>
        <end position="33"/>
    </location>
</feature>
<sequence>MSKEKKDTRRDTRFPADHQRNKPEAKPADIKEE</sequence>
<organism evidence="2">
    <name type="scientific">marine sediment metagenome</name>
    <dbReference type="NCBI Taxonomy" id="412755"/>
    <lineage>
        <taxon>unclassified sequences</taxon>
        <taxon>metagenomes</taxon>
        <taxon>ecological metagenomes</taxon>
    </lineage>
</organism>